<dbReference type="Proteomes" id="UP000019812">
    <property type="component" value="Unassembled WGS sequence"/>
</dbReference>
<dbReference type="EMBL" id="JDSS02000019">
    <property type="protein sequence ID" value="KFB68850.1"/>
    <property type="molecule type" value="Genomic_DNA"/>
</dbReference>
<accession>A0A084Y2A6</accession>
<evidence type="ECO:0000313" key="2">
    <source>
        <dbReference type="EMBL" id="KFB68850.1"/>
    </source>
</evidence>
<proteinExistence type="predicted"/>
<protein>
    <submittedName>
        <fullName evidence="2">Uncharacterized protein</fullName>
    </submittedName>
</protein>
<feature type="region of interest" description="Disordered" evidence="1">
    <location>
        <begin position="1"/>
        <end position="75"/>
    </location>
</feature>
<name>A0A084Y2A6_9PROT</name>
<sequence length="452" mass="47257">MAYPEKDQPGVAAPPPVGGTQIPGVSRSGNTYRQTDVGPVVSPPTPDIQVASGRIDGPPFRRDATAVSPPPVSGRTTALKEIINWLPEGGMLRPENRQQLAEISEGGMLRKGRSIFGEQPATFGSSTPAPPPTTATSLGGDPETRTFGKTPTGGPVTVGITDKTPRAGIPAGEPGDLLRGNVDAYGNRTAVTQQLKGELAGVLAEKAAAQADFDAKYAGRPTYAQQQQQDADRFTRFVNESNTARLAHDLGTGGGNAQSNAGRIAALNAMQQRDATMREDATRQQGQLLKAAGDSGQQAVLSKGQLLQHNTAMAQIIGSPLHQQGQLLDAALKSGQVSQAKAMQDLQAQLLAAGKAGDTNKQAQLALLLRQFAGKDAQEGKLISVGGGQEIDPNTGMVRTLPSQAVYVVPGQEPRVISANAKPAPSQADLEHTAKVHGLTVEQVKARLQEKK</sequence>
<evidence type="ECO:0000313" key="3">
    <source>
        <dbReference type="Proteomes" id="UP000019812"/>
    </source>
</evidence>
<evidence type="ECO:0000256" key="1">
    <source>
        <dbReference type="SAM" id="MobiDB-lite"/>
    </source>
</evidence>
<feature type="compositionally biased region" description="Low complexity" evidence="1">
    <location>
        <begin position="150"/>
        <end position="159"/>
    </location>
</feature>
<comment type="caution">
    <text evidence="2">The sequence shown here is derived from an EMBL/GenBank/DDBJ whole genome shotgun (WGS) entry which is preliminary data.</text>
</comment>
<dbReference type="AlphaFoldDB" id="A0A084Y2A6"/>
<reference evidence="2 3" key="1">
    <citation type="submission" date="2014-07" db="EMBL/GenBank/DDBJ databases">
        <title>Expanding our view of genomic diversity in Candidatus Accumulibacter clades.</title>
        <authorList>
            <person name="Skennerton C.T."/>
            <person name="Barr J.J."/>
            <person name="Slater F.R."/>
            <person name="Bond P.L."/>
            <person name="Tyson G.W."/>
        </authorList>
    </citation>
    <scope>NUCLEOTIDE SEQUENCE [LARGE SCALE GENOMIC DNA]</scope>
    <source>
        <strain evidence="3">SK-01</strain>
    </source>
</reference>
<feature type="region of interest" description="Disordered" evidence="1">
    <location>
        <begin position="118"/>
        <end position="175"/>
    </location>
</feature>
<organism evidence="2 3">
    <name type="scientific">Candidatus Accumulibacter vicinus</name>
    <dbReference type="NCBI Taxonomy" id="2954382"/>
    <lineage>
        <taxon>Bacteria</taxon>
        <taxon>Pseudomonadati</taxon>
        <taxon>Pseudomonadota</taxon>
        <taxon>Betaproteobacteria</taxon>
        <taxon>Candidatus Accumulibacter</taxon>
    </lineage>
</organism>
<dbReference type="STRING" id="1457154.CAPSK01_001705"/>
<gene>
    <name evidence="2" type="ORF">CAPSK01_001705</name>
</gene>